<feature type="binding site" evidence="11">
    <location>
        <position position="360"/>
    </location>
    <ligand>
        <name>Mg(2+)</name>
        <dbReference type="ChEBI" id="CHEBI:18420"/>
        <note>shared with alpha subunit</note>
    </ligand>
</feature>
<feature type="binding site" evidence="11">
    <location>
        <position position="351"/>
    </location>
    <ligand>
        <name>Mg(2+)</name>
        <dbReference type="ChEBI" id="CHEBI:18420"/>
        <note>shared with alpha subunit</note>
    </ligand>
</feature>
<evidence type="ECO:0000256" key="11">
    <source>
        <dbReference type="HAMAP-Rule" id="MF_00283"/>
    </source>
</evidence>
<keyword evidence="6 11" id="KW-0067">ATP-binding</keyword>
<evidence type="ECO:0000256" key="3">
    <source>
        <dbReference type="ARBA" id="ARBA00022598"/>
    </source>
</evidence>
<dbReference type="EC" id="6.1.1.20" evidence="11"/>
<dbReference type="InterPro" id="IPR041616">
    <property type="entry name" value="PheRS_beta_core"/>
</dbReference>
<dbReference type="SMART" id="SM00874">
    <property type="entry name" value="B5"/>
    <property type="match status" value="1"/>
</dbReference>
<dbReference type="GO" id="GO:0006432">
    <property type="term" value="P:phenylalanyl-tRNA aminoacylation"/>
    <property type="evidence" value="ECO:0007669"/>
    <property type="project" value="UniProtKB-UniRule"/>
</dbReference>
<keyword evidence="7 11" id="KW-0460">Magnesium</keyword>
<proteinExistence type="inferred from homology"/>
<dbReference type="Pfam" id="PF17759">
    <property type="entry name" value="tRNA_synthFbeta"/>
    <property type="match status" value="1"/>
</dbReference>
<keyword evidence="9 11" id="KW-0030">Aminoacyl-tRNA synthetase</keyword>
<dbReference type="EMBL" id="SDMK01000001">
    <property type="protein sequence ID" value="RXS97866.1"/>
    <property type="molecule type" value="Genomic_DNA"/>
</dbReference>
<organism evidence="14 15">
    <name type="scientific">Silvibacterium dinghuense</name>
    <dbReference type="NCBI Taxonomy" id="1560006"/>
    <lineage>
        <taxon>Bacteria</taxon>
        <taxon>Pseudomonadati</taxon>
        <taxon>Acidobacteriota</taxon>
        <taxon>Terriglobia</taxon>
        <taxon>Terriglobales</taxon>
        <taxon>Acidobacteriaceae</taxon>
        <taxon>Silvibacterium</taxon>
    </lineage>
</organism>
<dbReference type="Proteomes" id="UP000290253">
    <property type="component" value="Unassembled WGS sequence"/>
</dbReference>
<comment type="similarity">
    <text evidence="1 11">Belongs to the phenylalanyl-tRNA synthetase beta subunit family. Type 1 subfamily.</text>
</comment>
<dbReference type="InterPro" id="IPR020825">
    <property type="entry name" value="Phe-tRNA_synthase-like_B3/B4"/>
</dbReference>
<dbReference type="InterPro" id="IPR045864">
    <property type="entry name" value="aa-tRNA-synth_II/BPL/LPL"/>
</dbReference>
<reference evidence="14 15" key="1">
    <citation type="journal article" date="2016" name="Int. J. Syst. Evol. Microbiol.">
        <title>Acidipila dinghuensis sp. nov., an acidobacterium isolated from forest soil.</title>
        <authorList>
            <person name="Jiang Y.W."/>
            <person name="Wang J."/>
            <person name="Chen M.H."/>
            <person name="Lv Y.Y."/>
            <person name="Qiu L.H."/>
        </authorList>
    </citation>
    <scope>NUCLEOTIDE SEQUENCE [LARGE SCALE GENOMIC DNA]</scope>
    <source>
        <strain evidence="14 15">DHOF10</strain>
    </source>
</reference>
<dbReference type="OrthoDB" id="9805455at2"/>
<dbReference type="HAMAP" id="MF_00283">
    <property type="entry name" value="Phe_tRNA_synth_beta1"/>
    <property type="match status" value="1"/>
</dbReference>
<dbReference type="InterPro" id="IPR009061">
    <property type="entry name" value="DNA-bd_dom_put_sf"/>
</dbReference>
<dbReference type="InterPro" id="IPR004532">
    <property type="entry name" value="Phe-tRNA-ligase_IIc_bsu_bact"/>
</dbReference>
<dbReference type="SUPFAM" id="SSF46955">
    <property type="entry name" value="Putative DNA-binding domain"/>
    <property type="match status" value="2"/>
</dbReference>
<feature type="binding site" evidence="11">
    <location>
        <position position="361"/>
    </location>
    <ligand>
        <name>Mg(2+)</name>
        <dbReference type="ChEBI" id="CHEBI:18420"/>
        <note>shared with alpha subunit</note>
    </ligand>
</feature>
<dbReference type="Pfam" id="PF03484">
    <property type="entry name" value="B5"/>
    <property type="match status" value="1"/>
</dbReference>
<dbReference type="SMART" id="SM00896">
    <property type="entry name" value="FDX-ACB"/>
    <property type="match status" value="1"/>
</dbReference>
<dbReference type="InterPro" id="IPR005147">
    <property type="entry name" value="tRNA_synthase_B5-dom"/>
</dbReference>
<comment type="subcellular location">
    <subcellularLocation>
        <location evidence="11">Cytoplasm</location>
    </subcellularLocation>
</comment>
<evidence type="ECO:0000256" key="10">
    <source>
        <dbReference type="ARBA" id="ARBA00049255"/>
    </source>
</evidence>
<dbReference type="Gene3D" id="3.30.56.10">
    <property type="match status" value="2"/>
</dbReference>
<dbReference type="SUPFAM" id="SSF56037">
    <property type="entry name" value="PheT/TilS domain"/>
    <property type="match status" value="1"/>
</dbReference>
<accession>A0A4Q1SJN7</accession>
<dbReference type="RefSeq" id="WP_129207645.1">
    <property type="nucleotide sequence ID" value="NZ_BMGU01000001.1"/>
</dbReference>
<keyword evidence="3 11" id="KW-0436">Ligase</keyword>
<evidence type="ECO:0000259" key="12">
    <source>
        <dbReference type="PROSITE" id="PS51447"/>
    </source>
</evidence>
<dbReference type="Gene3D" id="3.30.930.10">
    <property type="entry name" value="Bira Bifunctional Protein, Domain 2"/>
    <property type="match status" value="1"/>
</dbReference>
<dbReference type="Pfam" id="PF03483">
    <property type="entry name" value="B3_4"/>
    <property type="match status" value="1"/>
</dbReference>
<keyword evidence="11" id="KW-0963">Cytoplasm</keyword>
<keyword evidence="5 11" id="KW-0547">Nucleotide-binding</keyword>
<evidence type="ECO:0000256" key="2">
    <source>
        <dbReference type="ARBA" id="ARBA00011209"/>
    </source>
</evidence>
<dbReference type="GO" id="GO:0005524">
    <property type="term" value="F:ATP binding"/>
    <property type="evidence" value="ECO:0007669"/>
    <property type="project" value="UniProtKB-UniRule"/>
</dbReference>
<dbReference type="AlphaFoldDB" id="A0A4Q1SJN7"/>
<evidence type="ECO:0000313" key="14">
    <source>
        <dbReference type="EMBL" id="RXS97866.1"/>
    </source>
</evidence>
<feature type="binding site" evidence="11">
    <location>
        <position position="357"/>
    </location>
    <ligand>
        <name>Mg(2+)</name>
        <dbReference type="ChEBI" id="CHEBI:18420"/>
        <note>shared with alpha subunit</note>
    </ligand>
</feature>
<dbReference type="Pfam" id="PF03147">
    <property type="entry name" value="FDX-ACB"/>
    <property type="match status" value="1"/>
</dbReference>
<dbReference type="GO" id="GO:0004826">
    <property type="term" value="F:phenylalanine-tRNA ligase activity"/>
    <property type="evidence" value="ECO:0007669"/>
    <property type="project" value="UniProtKB-UniRule"/>
</dbReference>
<dbReference type="PROSITE" id="PS51483">
    <property type="entry name" value="B5"/>
    <property type="match status" value="1"/>
</dbReference>
<evidence type="ECO:0000313" key="15">
    <source>
        <dbReference type="Proteomes" id="UP000290253"/>
    </source>
</evidence>
<dbReference type="InterPro" id="IPR036690">
    <property type="entry name" value="Fdx_antiC-bd_sf"/>
</dbReference>
<comment type="cofactor">
    <cofactor evidence="11">
        <name>Mg(2+)</name>
        <dbReference type="ChEBI" id="CHEBI:18420"/>
    </cofactor>
    <text evidence="11">Binds 2 magnesium ions per tetramer.</text>
</comment>
<dbReference type="NCBIfam" id="TIGR00472">
    <property type="entry name" value="pheT_bact"/>
    <property type="match status" value="1"/>
</dbReference>
<dbReference type="PROSITE" id="PS51447">
    <property type="entry name" value="FDX_ACB"/>
    <property type="match status" value="1"/>
</dbReference>
<keyword evidence="15" id="KW-1185">Reference proteome</keyword>
<dbReference type="PANTHER" id="PTHR10947:SF0">
    <property type="entry name" value="PHENYLALANINE--TRNA LIGASE BETA SUBUNIT"/>
    <property type="match status" value="1"/>
</dbReference>
<dbReference type="CDD" id="cd00769">
    <property type="entry name" value="PheRS_beta_core"/>
    <property type="match status" value="1"/>
</dbReference>
<dbReference type="GO" id="GO:0003723">
    <property type="term" value="F:RNA binding"/>
    <property type="evidence" value="ECO:0007669"/>
    <property type="project" value="InterPro"/>
</dbReference>
<evidence type="ECO:0000256" key="8">
    <source>
        <dbReference type="ARBA" id="ARBA00022917"/>
    </source>
</evidence>
<evidence type="ECO:0000259" key="13">
    <source>
        <dbReference type="PROSITE" id="PS51483"/>
    </source>
</evidence>
<comment type="catalytic activity">
    <reaction evidence="10 11">
        <text>tRNA(Phe) + L-phenylalanine + ATP = L-phenylalanyl-tRNA(Phe) + AMP + diphosphate + H(+)</text>
        <dbReference type="Rhea" id="RHEA:19413"/>
        <dbReference type="Rhea" id="RHEA-COMP:9668"/>
        <dbReference type="Rhea" id="RHEA-COMP:9699"/>
        <dbReference type="ChEBI" id="CHEBI:15378"/>
        <dbReference type="ChEBI" id="CHEBI:30616"/>
        <dbReference type="ChEBI" id="CHEBI:33019"/>
        <dbReference type="ChEBI" id="CHEBI:58095"/>
        <dbReference type="ChEBI" id="CHEBI:78442"/>
        <dbReference type="ChEBI" id="CHEBI:78531"/>
        <dbReference type="ChEBI" id="CHEBI:456215"/>
        <dbReference type="EC" id="6.1.1.20"/>
    </reaction>
</comment>
<sequence length="692" mass="75528">MNILSNWLRDYLPGLIATDRELAEDLTLRGIAVEGVFDLGEGKGSLFEMDITTNRVDAMNHYGIAREAAIIYGLLLKPFDLSLPAAKPGAAYPIAIEDPKLCGRFTARVVRGVTIASSTGIVAERFGLLGQKLISNAVDASNYVMFAMGQPTHAFDLDKVEGTVIVRRARKGETIKLLDELVHTLDPEDLIVADEKKPLGLAGVMGGWDSRITPETKNVLVEAAWFDQATIRRSSKRHLLHTDASHRFERGADYNAAPVASALLTQIILESGGEIVGDFADIQIPEVEAKTVKRSCIAFSASEITRLLGATEDPEGIGAVQAETILTGLGCQLETNREGEYSVALPSWRLDLEREIDLIEEIARVYGYNKFKNTLPNFAGSVVELPWAEKERVVRGQLLSMGWNEAISSTFCSEADATLFAPQPASSVAMGNPLSEEAGMLRPSLLPGMATMLALNLNRDVEDVALFEIGTAFSGSTEKVEERPALSIGASGRAFGADAVTFYDMKGAVEALLGKFAARSAYYDALLLPPWLHPGRSARVVLEGMTIGYFGQLHPEEAERRKLKQICFLGEIYLDRLYKQSLRVPVMRELSRFQAVRRDFSLLFPDAVLYGAIDSALRGLGIPELKSFEAKEILRGTDSAAAAGRLAPVGQYSLLLRTVFQSNERTLRDEELQEFSQKVIAALATLGGQLRG</sequence>
<evidence type="ECO:0000256" key="9">
    <source>
        <dbReference type="ARBA" id="ARBA00023146"/>
    </source>
</evidence>
<feature type="domain" description="FDX-ACB" evidence="12">
    <location>
        <begin position="591"/>
        <end position="691"/>
    </location>
</feature>
<name>A0A4Q1SJN7_9BACT</name>
<evidence type="ECO:0000256" key="7">
    <source>
        <dbReference type="ARBA" id="ARBA00022842"/>
    </source>
</evidence>
<dbReference type="Gene3D" id="3.50.40.10">
    <property type="entry name" value="Phenylalanyl-trna Synthetase, Chain B, domain 3"/>
    <property type="match status" value="1"/>
</dbReference>
<evidence type="ECO:0000256" key="1">
    <source>
        <dbReference type="ARBA" id="ARBA00008653"/>
    </source>
</evidence>
<protein>
    <recommendedName>
        <fullName evidence="11">Phenylalanine--tRNA ligase beta subunit</fullName>
        <ecNumber evidence="11">6.1.1.20</ecNumber>
    </recommendedName>
    <alternativeName>
        <fullName evidence="11">Phenylalanyl-tRNA synthetase beta subunit</fullName>
        <shortName evidence="11">PheRS</shortName>
    </alternativeName>
</protein>
<comment type="caution">
    <text evidence="14">The sequence shown here is derived from an EMBL/GenBank/DDBJ whole genome shotgun (WGS) entry which is preliminary data.</text>
</comment>
<evidence type="ECO:0000256" key="4">
    <source>
        <dbReference type="ARBA" id="ARBA00022723"/>
    </source>
</evidence>
<dbReference type="GO" id="GO:0009328">
    <property type="term" value="C:phenylalanine-tRNA ligase complex"/>
    <property type="evidence" value="ECO:0007669"/>
    <property type="project" value="TreeGrafter"/>
</dbReference>
<comment type="subunit">
    <text evidence="2 11">Tetramer of two alpha and two beta subunits.</text>
</comment>
<feature type="domain" description="B5" evidence="13">
    <location>
        <begin position="292"/>
        <end position="373"/>
    </location>
</feature>
<dbReference type="SMART" id="SM00873">
    <property type="entry name" value="B3_4"/>
    <property type="match status" value="1"/>
</dbReference>
<dbReference type="GO" id="GO:0000287">
    <property type="term" value="F:magnesium ion binding"/>
    <property type="evidence" value="ECO:0007669"/>
    <property type="project" value="UniProtKB-UniRule"/>
</dbReference>
<gene>
    <name evidence="11 14" type="primary">pheT</name>
    <name evidence="14" type="ORF">ESZ00_08405</name>
</gene>
<dbReference type="InterPro" id="IPR005121">
    <property type="entry name" value="Fdx_antiC-bd"/>
</dbReference>
<dbReference type="InterPro" id="IPR005146">
    <property type="entry name" value="B3/B4_tRNA-bd"/>
</dbReference>
<dbReference type="PANTHER" id="PTHR10947">
    <property type="entry name" value="PHENYLALANYL-TRNA SYNTHETASE BETA CHAIN AND LEUCINE-RICH REPEAT-CONTAINING PROTEIN 47"/>
    <property type="match status" value="1"/>
</dbReference>
<keyword evidence="4 11" id="KW-0479">Metal-binding</keyword>
<dbReference type="SUPFAM" id="SSF55681">
    <property type="entry name" value="Class II aaRS and biotin synthetases"/>
    <property type="match status" value="1"/>
</dbReference>
<evidence type="ECO:0000256" key="6">
    <source>
        <dbReference type="ARBA" id="ARBA00022840"/>
    </source>
</evidence>
<dbReference type="SUPFAM" id="SSF54991">
    <property type="entry name" value="Anticodon-binding domain of PheRS"/>
    <property type="match status" value="1"/>
</dbReference>
<evidence type="ECO:0000256" key="5">
    <source>
        <dbReference type="ARBA" id="ARBA00022741"/>
    </source>
</evidence>
<dbReference type="InterPro" id="IPR045060">
    <property type="entry name" value="Phe-tRNA-ligase_IIc_bsu"/>
</dbReference>
<dbReference type="Gene3D" id="3.30.70.380">
    <property type="entry name" value="Ferrodoxin-fold anticodon-binding domain"/>
    <property type="match status" value="1"/>
</dbReference>
<keyword evidence="8 11" id="KW-0648">Protein biosynthesis</keyword>